<dbReference type="PANTHER" id="PTHR45630">
    <property type="entry name" value="CATION-TRANSPORTING ATPASE-RELATED"/>
    <property type="match status" value="1"/>
</dbReference>
<keyword evidence="5" id="KW-0460">Magnesium</keyword>
<dbReference type="EMBL" id="JABSTV010001245">
    <property type="protein sequence ID" value="KAH7982807.1"/>
    <property type="molecule type" value="Genomic_DNA"/>
</dbReference>
<dbReference type="GO" id="GO:0015662">
    <property type="term" value="F:P-type ion transporter activity"/>
    <property type="evidence" value="ECO:0007669"/>
    <property type="project" value="TreeGrafter"/>
</dbReference>
<feature type="transmembrane region" description="Helical" evidence="7">
    <location>
        <begin position="96"/>
        <end position="115"/>
    </location>
</feature>
<reference evidence="8" key="2">
    <citation type="submission" date="2021-09" db="EMBL/GenBank/DDBJ databases">
        <authorList>
            <person name="Jia N."/>
            <person name="Wang J."/>
            <person name="Shi W."/>
            <person name="Du L."/>
            <person name="Sun Y."/>
            <person name="Zhan W."/>
            <person name="Jiang J."/>
            <person name="Wang Q."/>
            <person name="Zhang B."/>
            <person name="Ji P."/>
            <person name="Sakyi L.B."/>
            <person name="Cui X."/>
            <person name="Yuan T."/>
            <person name="Jiang B."/>
            <person name="Yang W."/>
            <person name="Lam T.T.-Y."/>
            <person name="Chang Q."/>
            <person name="Ding S."/>
            <person name="Wang X."/>
            <person name="Zhu J."/>
            <person name="Ruan X."/>
            <person name="Zhao L."/>
            <person name="Wei J."/>
            <person name="Que T."/>
            <person name="Du C."/>
            <person name="Cheng J."/>
            <person name="Dai P."/>
            <person name="Han X."/>
            <person name="Huang E."/>
            <person name="Gao Y."/>
            <person name="Liu J."/>
            <person name="Shao H."/>
            <person name="Ye R."/>
            <person name="Li L."/>
            <person name="Wei W."/>
            <person name="Wang X."/>
            <person name="Wang C."/>
            <person name="Huo Q."/>
            <person name="Li W."/>
            <person name="Guo W."/>
            <person name="Chen H."/>
            <person name="Chen S."/>
            <person name="Zhou L."/>
            <person name="Zhou L."/>
            <person name="Ni X."/>
            <person name="Tian J."/>
            <person name="Zhou Y."/>
            <person name="Sheng Y."/>
            <person name="Liu T."/>
            <person name="Pan Y."/>
            <person name="Xia L."/>
            <person name="Li J."/>
            <person name="Zhao F."/>
            <person name="Cao W."/>
        </authorList>
    </citation>
    <scope>NUCLEOTIDE SEQUENCE</scope>
    <source>
        <strain evidence="8">Rsan-2018</strain>
        <tissue evidence="8">Larvae</tissue>
    </source>
</reference>
<protein>
    <submittedName>
        <fullName evidence="8">Uncharacterized protein</fullName>
    </submittedName>
</protein>
<keyword evidence="7" id="KW-1133">Transmembrane helix</keyword>
<evidence type="ECO:0000256" key="2">
    <source>
        <dbReference type="ARBA" id="ARBA00022723"/>
    </source>
</evidence>
<evidence type="ECO:0000256" key="4">
    <source>
        <dbReference type="ARBA" id="ARBA00022840"/>
    </source>
</evidence>
<evidence type="ECO:0000313" key="9">
    <source>
        <dbReference type="Proteomes" id="UP000821837"/>
    </source>
</evidence>
<keyword evidence="7" id="KW-0812">Transmembrane</keyword>
<dbReference type="GO" id="GO:0005524">
    <property type="term" value="F:ATP binding"/>
    <property type="evidence" value="ECO:0007669"/>
    <property type="project" value="UniProtKB-KW"/>
</dbReference>
<dbReference type="GO" id="GO:0006874">
    <property type="term" value="P:intracellular calcium ion homeostasis"/>
    <property type="evidence" value="ECO:0007669"/>
    <property type="project" value="TreeGrafter"/>
</dbReference>
<organism evidence="8 9">
    <name type="scientific">Rhipicephalus sanguineus</name>
    <name type="common">Brown dog tick</name>
    <name type="synonym">Ixodes sanguineus</name>
    <dbReference type="NCBI Taxonomy" id="34632"/>
    <lineage>
        <taxon>Eukaryota</taxon>
        <taxon>Metazoa</taxon>
        <taxon>Ecdysozoa</taxon>
        <taxon>Arthropoda</taxon>
        <taxon>Chelicerata</taxon>
        <taxon>Arachnida</taxon>
        <taxon>Acari</taxon>
        <taxon>Parasitiformes</taxon>
        <taxon>Ixodida</taxon>
        <taxon>Ixodoidea</taxon>
        <taxon>Ixodidae</taxon>
        <taxon>Rhipicephalinae</taxon>
        <taxon>Rhipicephalus</taxon>
        <taxon>Rhipicephalus</taxon>
    </lineage>
</organism>
<dbReference type="InterPro" id="IPR006544">
    <property type="entry name" value="P-type_TPase_V"/>
</dbReference>
<evidence type="ECO:0000256" key="6">
    <source>
        <dbReference type="ARBA" id="ARBA00022967"/>
    </source>
</evidence>
<keyword evidence="9" id="KW-1185">Reference proteome</keyword>
<accession>A0A9D4QIL6</accession>
<keyword evidence="3" id="KW-0547">Nucleotide-binding</keyword>
<keyword evidence="2" id="KW-0479">Metal-binding</keyword>
<dbReference type="GO" id="GO:0005789">
    <property type="term" value="C:endoplasmic reticulum membrane"/>
    <property type="evidence" value="ECO:0007669"/>
    <property type="project" value="TreeGrafter"/>
</dbReference>
<name>A0A9D4QIL6_RHISA</name>
<evidence type="ECO:0000256" key="3">
    <source>
        <dbReference type="ARBA" id="ARBA00022741"/>
    </source>
</evidence>
<gene>
    <name evidence="8" type="ORF">HPB52_007200</name>
</gene>
<dbReference type="PANTHER" id="PTHR45630:SF7">
    <property type="entry name" value="ENDOPLASMIC RETICULUM TRANSMEMBRANE HELIX TRANSLOCASE"/>
    <property type="match status" value="1"/>
</dbReference>
<dbReference type="GO" id="GO:0019829">
    <property type="term" value="F:ATPase-coupled monoatomic cation transmembrane transporter activity"/>
    <property type="evidence" value="ECO:0007669"/>
    <property type="project" value="TreeGrafter"/>
</dbReference>
<keyword evidence="7" id="KW-0472">Membrane</keyword>
<evidence type="ECO:0000256" key="5">
    <source>
        <dbReference type="ARBA" id="ARBA00022842"/>
    </source>
</evidence>
<dbReference type="AlphaFoldDB" id="A0A9D4QIL6"/>
<keyword evidence="6" id="KW-1278">Translocase</keyword>
<sequence length="265" mass="29343">MALGLVQRDPDKEPVEELDPEQLLDMEALGRLHVLYGGTKVLQHTPPAKASTGLRPSDNGCVAYVLKTSFSTAQGKLLRTILFGVKRVTANNLETFAFILFLLLFAVAAASYVWIKAVKRHAGTKKHLEATAKHRDGSGILKAPKMVQATIDFSQGRPLESLQDRVVKAEAVFALSVMSKGIPYSWADTAIEIYKVMFSNSEVAKNFSCGRHKLSYVTSDGLGPYFKAKVITELCRPAVFYSVILDEAAKPEQRVQQLDIQMWRN</sequence>
<comment type="caution">
    <text evidence="8">The sequence shown here is derived from an EMBL/GenBank/DDBJ whole genome shotgun (WGS) entry which is preliminary data.</text>
</comment>
<proteinExistence type="predicted"/>
<dbReference type="Proteomes" id="UP000821837">
    <property type="component" value="Chromosome 1"/>
</dbReference>
<dbReference type="GO" id="GO:0046872">
    <property type="term" value="F:metal ion binding"/>
    <property type="evidence" value="ECO:0007669"/>
    <property type="project" value="UniProtKB-KW"/>
</dbReference>
<dbReference type="VEuPathDB" id="VectorBase:RSAN_043045"/>
<evidence type="ECO:0000313" key="8">
    <source>
        <dbReference type="EMBL" id="KAH7982807.1"/>
    </source>
</evidence>
<reference evidence="8" key="1">
    <citation type="journal article" date="2020" name="Cell">
        <title>Large-Scale Comparative Analyses of Tick Genomes Elucidate Their Genetic Diversity and Vector Capacities.</title>
        <authorList>
            <consortium name="Tick Genome and Microbiome Consortium (TIGMIC)"/>
            <person name="Jia N."/>
            <person name="Wang J."/>
            <person name="Shi W."/>
            <person name="Du L."/>
            <person name="Sun Y."/>
            <person name="Zhan W."/>
            <person name="Jiang J.F."/>
            <person name="Wang Q."/>
            <person name="Zhang B."/>
            <person name="Ji P."/>
            <person name="Bell-Sakyi L."/>
            <person name="Cui X.M."/>
            <person name="Yuan T.T."/>
            <person name="Jiang B.G."/>
            <person name="Yang W.F."/>
            <person name="Lam T.T."/>
            <person name="Chang Q.C."/>
            <person name="Ding S.J."/>
            <person name="Wang X.J."/>
            <person name="Zhu J.G."/>
            <person name="Ruan X.D."/>
            <person name="Zhao L."/>
            <person name="Wei J.T."/>
            <person name="Ye R.Z."/>
            <person name="Que T.C."/>
            <person name="Du C.H."/>
            <person name="Zhou Y.H."/>
            <person name="Cheng J.X."/>
            <person name="Dai P.F."/>
            <person name="Guo W.B."/>
            <person name="Han X.H."/>
            <person name="Huang E.J."/>
            <person name="Li L.F."/>
            <person name="Wei W."/>
            <person name="Gao Y.C."/>
            <person name="Liu J.Z."/>
            <person name="Shao H.Z."/>
            <person name="Wang X."/>
            <person name="Wang C.C."/>
            <person name="Yang T.C."/>
            <person name="Huo Q.B."/>
            <person name="Li W."/>
            <person name="Chen H.Y."/>
            <person name="Chen S.E."/>
            <person name="Zhou L.G."/>
            <person name="Ni X.B."/>
            <person name="Tian J.H."/>
            <person name="Sheng Y."/>
            <person name="Liu T."/>
            <person name="Pan Y.S."/>
            <person name="Xia L.Y."/>
            <person name="Li J."/>
            <person name="Zhao F."/>
            <person name="Cao W.C."/>
        </authorList>
    </citation>
    <scope>NUCLEOTIDE SEQUENCE</scope>
    <source>
        <strain evidence="8">Rsan-2018</strain>
    </source>
</reference>
<keyword evidence="4" id="KW-0067">ATP-binding</keyword>
<comment type="subcellular location">
    <subcellularLocation>
        <location evidence="1">Membrane</location>
        <topology evidence="1">Multi-pass membrane protein</topology>
    </subcellularLocation>
</comment>
<evidence type="ECO:0000256" key="1">
    <source>
        <dbReference type="ARBA" id="ARBA00004141"/>
    </source>
</evidence>
<evidence type="ECO:0000256" key="7">
    <source>
        <dbReference type="SAM" id="Phobius"/>
    </source>
</evidence>